<dbReference type="InterPro" id="IPR054233">
    <property type="entry name" value="DUF6958"/>
</dbReference>
<dbReference type="OrthoDB" id="7856862at2"/>
<evidence type="ECO:0000313" key="1">
    <source>
        <dbReference type="EMBL" id="GGA55465.1"/>
    </source>
</evidence>
<organism evidence="1 2">
    <name type="scientific">Pelagibacterium lentulum</name>
    <dbReference type="NCBI Taxonomy" id="2029865"/>
    <lineage>
        <taxon>Bacteria</taxon>
        <taxon>Pseudomonadati</taxon>
        <taxon>Pseudomonadota</taxon>
        <taxon>Alphaproteobacteria</taxon>
        <taxon>Hyphomicrobiales</taxon>
        <taxon>Devosiaceae</taxon>
        <taxon>Pelagibacterium</taxon>
    </lineage>
</organism>
<comment type="caution">
    <text evidence="1">The sequence shown here is derived from an EMBL/GenBank/DDBJ whole genome shotgun (WGS) entry which is preliminary data.</text>
</comment>
<name>A0A916VZF3_9HYPH</name>
<dbReference type="RefSeq" id="WP_127072168.1">
    <property type="nucleotide sequence ID" value="NZ_BMKB01000004.1"/>
</dbReference>
<dbReference type="EMBL" id="BMKB01000004">
    <property type="protein sequence ID" value="GGA55465.1"/>
    <property type="molecule type" value="Genomic_DNA"/>
</dbReference>
<sequence length="103" mass="11621">MAKFDNKTDDKIEVENFTSPGRVYRVNRPKYEAMRDCLLAVLPQEEPGLTVAQAKEALLPHLPQDLFPGGEKAGWWLKCAQLDLEAKGIIKRAKGSPVRLFRV</sequence>
<proteinExistence type="predicted"/>
<dbReference type="AlphaFoldDB" id="A0A916VZF3"/>
<dbReference type="Pfam" id="PF22278">
    <property type="entry name" value="DUF6958"/>
    <property type="match status" value="1"/>
</dbReference>
<keyword evidence="2" id="KW-1185">Reference proteome</keyword>
<accession>A0A916VZF3</accession>
<dbReference type="Proteomes" id="UP000596977">
    <property type="component" value="Unassembled WGS sequence"/>
</dbReference>
<evidence type="ECO:0000313" key="2">
    <source>
        <dbReference type="Proteomes" id="UP000596977"/>
    </source>
</evidence>
<reference evidence="1 2" key="1">
    <citation type="journal article" date="2014" name="Int. J. Syst. Evol. Microbiol.">
        <title>Complete genome sequence of Corynebacterium casei LMG S-19264T (=DSM 44701T), isolated from a smear-ripened cheese.</title>
        <authorList>
            <consortium name="US DOE Joint Genome Institute (JGI-PGF)"/>
            <person name="Walter F."/>
            <person name="Albersmeier A."/>
            <person name="Kalinowski J."/>
            <person name="Ruckert C."/>
        </authorList>
    </citation>
    <scope>NUCLEOTIDE SEQUENCE [LARGE SCALE GENOMIC DNA]</scope>
    <source>
        <strain evidence="1 2">CGMCC 1.15896</strain>
    </source>
</reference>
<gene>
    <name evidence="1" type="ORF">GCM10011499_27070</name>
</gene>
<protein>
    <submittedName>
        <fullName evidence="1">Uncharacterized protein</fullName>
    </submittedName>
</protein>